<feature type="chain" id="PRO_5030082931" evidence="1">
    <location>
        <begin position="24"/>
        <end position="239"/>
    </location>
</feature>
<evidence type="ECO:0000313" key="3">
    <source>
        <dbReference type="Proteomes" id="UP000271624"/>
    </source>
</evidence>
<evidence type="ECO:0000256" key="1">
    <source>
        <dbReference type="SAM" id="SignalP"/>
    </source>
</evidence>
<dbReference type="Proteomes" id="UP000271624">
    <property type="component" value="Unassembled WGS sequence"/>
</dbReference>
<reference evidence="2" key="2">
    <citation type="journal article" date="2019" name="Genome Biol. Evol.">
        <title>Day and night: Metabolic profiles and evolutionary relationships of six axenic non-marine cyanobacteria.</title>
        <authorList>
            <person name="Will S.E."/>
            <person name="Henke P."/>
            <person name="Boedeker C."/>
            <person name="Huang S."/>
            <person name="Brinkmann H."/>
            <person name="Rohde M."/>
            <person name="Jarek M."/>
            <person name="Friedl T."/>
            <person name="Seufert S."/>
            <person name="Schumacher M."/>
            <person name="Overmann J."/>
            <person name="Neumann-Schaal M."/>
            <person name="Petersen J."/>
        </authorList>
    </citation>
    <scope>NUCLEOTIDE SEQUENCE [LARGE SCALE GENOMIC DNA]</scope>
    <source>
        <strain evidence="2">PCC 7102</strain>
    </source>
</reference>
<gene>
    <name evidence="2" type="ORF">DSM106972_069510</name>
</gene>
<dbReference type="OrthoDB" id="508953at2"/>
<proteinExistence type="predicted"/>
<sequence length="239" mass="26582">MSQLIHKAAVSVLLFALSGLVNYKPTQAETAPPQSARVSQANSIKYQIFDTNSPNKRYAIAWGIPGRKSNSPELDEKDDFEKVENYLVDTKTNKVITKLKYSKTFPNQNHGGITAAWAPNSKLVLVVHNGKWQPRNVSLVNTSGVQVGIFDQLVKDTRTYLAKNDGAAFQKNKEKLIFSLDTSSKSFKLTNNRFQIPIITYIPKALNGYEANVLLTYQVDTNGNPKLNLVNVKKVTPSP</sequence>
<evidence type="ECO:0000313" key="2">
    <source>
        <dbReference type="EMBL" id="RUT00945.1"/>
    </source>
</evidence>
<keyword evidence="3" id="KW-1185">Reference proteome</keyword>
<reference evidence="2" key="1">
    <citation type="submission" date="2018-12" db="EMBL/GenBank/DDBJ databases">
        <authorList>
            <person name="Will S."/>
            <person name="Neumann-Schaal M."/>
            <person name="Henke P."/>
        </authorList>
    </citation>
    <scope>NUCLEOTIDE SEQUENCE</scope>
    <source>
        <strain evidence="2">PCC 7102</strain>
    </source>
</reference>
<feature type="signal peptide" evidence="1">
    <location>
        <begin position="1"/>
        <end position="23"/>
    </location>
</feature>
<protein>
    <submittedName>
        <fullName evidence="2">Uncharacterized protein</fullName>
    </submittedName>
</protein>
<name>A0A3S1AXP0_9CYAN</name>
<dbReference type="RefSeq" id="WP_127085089.1">
    <property type="nucleotide sequence ID" value="NZ_RSCL01000021.1"/>
</dbReference>
<comment type="caution">
    <text evidence="2">The sequence shown here is derived from an EMBL/GenBank/DDBJ whole genome shotgun (WGS) entry which is preliminary data.</text>
</comment>
<keyword evidence="1" id="KW-0732">Signal</keyword>
<accession>A0A3S1AXP0</accession>
<organism evidence="2 3">
    <name type="scientific">Dulcicalothrix desertica PCC 7102</name>
    <dbReference type="NCBI Taxonomy" id="232991"/>
    <lineage>
        <taxon>Bacteria</taxon>
        <taxon>Bacillati</taxon>
        <taxon>Cyanobacteriota</taxon>
        <taxon>Cyanophyceae</taxon>
        <taxon>Nostocales</taxon>
        <taxon>Calotrichaceae</taxon>
        <taxon>Dulcicalothrix</taxon>
    </lineage>
</organism>
<dbReference type="AlphaFoldDB" id="A0A3S1AXP0"/>
<dbReference type="EMBL" id="RSCL01000021">
    <property type="protein sequence ID" value="RUT00945.1"/>
    <property type="molecule type" value="Genomic_DNA"/>
</dbReference>